<protein>
    <recommendedName>
        <fullName evidence="5">Type II secretion system protein GspG C-terminal domain-containing protein</fullName>
    </recommendedName>
</protein>
<dbReference type="AlphaFoldDB" id="A0A1F4XTD2"/>
<sequence>MYKKGFTLVELLVVISIIGILSGIVIVGLDNAREAARDAKRVADIQNIQVALTLYYADNNRYPTNIYSTSPVGLAPTYMSTVPKDSGAEYKYTAIHSPNSAPPSTSTNCSLNTPVFYHLGAILETTNPSLMEQENNWIDFDGDGSALNYGQCETNTRFHGEATDCVGTSAGTNNCYDVIP</sequence>
<dbReference type="InterPro" id="IPR012902">
    <property type="entry name" value="N_methyl_site"/>
</dbReference>
<name>A0A1F4XTD2_9BACT</name>
<comment type="caution">
    <text evidence="3">The sequence shown here is derived from an EMBL/GenBank/DDBJ whole genome shotgun (WGS) entry which is preliminary data.</text>
</comment>
<dbReference type="EMBL" id="MEWW01000007">
    <property type="protein sequence ID" value="OGC84960.1"/>
    <property type="molecule type" value="Genomic_DNA"/>
</dbReference>
<dbReference type="GO" id="GO:0015627">
    <property type="term" value="C:type II protein secretion system complex"/>
    <property type="evidence" value="ECO:0007669"/>
    <property type="project" value="InterPro"/>
</dbReference>
<keyword evidence="2" id="KW-0472">Membrane</keyword>
<dbReference type="InterPro" id="IPR045584">
    <property type="entry name" value="Pilin-like"/>
</dbReference>
<evidence type="ECO:0000313" key="4">
    <source>
        <dbReference type="Proteomes" id="UP000178091"/>
    </source>
</evidence>
<dbReference type="Proteomes" id="UP000178091">
    <property type="component" value="Unassembled WGS sequence"/>
</dbReference>
<dbReference type="PROSITE" id="PS00409">
    <property type="entry name" value="PROKAR_NTER_METHYL"/>
    <property type="match status" value="1"/>
</dbReference>
<accession>A0A1F4XTD2</accession>
<dbReference type="PANTHER" id="PTHR30093">
    <property type="entry name" value="GENERAL SECRETION PATHWAY PROTEIN G"/>
    <property type="match status" value="1"/>
</dbReference>
<gene>
    <name evidence="3" type="ORF">A3F55_03015</name>
</gene>
<feature type="transmembrane region" description="Helical" evidence="2">
    <location>
        <begin position="6"/>
        <end position="29"/>
    </location>
</feature>
<dbReference type="SUPFAM" id="SSF54523">
    <property type="entry name" value="Pili subunits"/>
    <property type="match status" value="1"/>
</dbReference>
<evidence type="ECO:0000256" key="2">
    <source>
        <dbReference type="SAM" id="Phobius"/>
    </source>
</evidence>
<dbReference type="InterPro" id="IPR000983">
    <property type="entry name" value="Bac_GSPG_pilin"/>
</dbReference>
<keyword evidence="2" id="KW-0812">Transmembrane</keyword>
<evidence type="ECO:0000313" key="3">
    <source>
        <dbReference type="EMBL" id="OGC84960.1"/>
    </source>
</evidence>
<evidence type="ECO:0008006" key="5">
    <source>
        <dbReference type="Google" id="ProtNLM"/>
    </source>
</evidence>
<evidence type="ECO:0000256" key="1">
    <source>
        <dbReference type="ARBA" id="ARBA00022481"/>
    </source>
</evidence>
<proteinExistence type="predicted"/>
<keyword evidence="2" id="KW-1133">Transmembrane helix</keyword>
<dbReference type="NCBIfam" id="TIGR02532">
    <property type="entry name" value="IV_pilin_GFxxxE"/>
    <property type="match status" value="1"/>
</dbReference>
<reference evidence="3 4" key="1">
    <citation type="journal article" date="2016" name="Nat. Commun.">
        <title>Thousands of microbial genomes shed light on interconnected biogeochemical processes in an aquifer system.</title>
        <authorList>
            <person name="Anantharaman K."/>
            <person name="Brown C.T."/>
            <person name="Hug L.A."/>
            <person name="Sharon I."/>
            <person name="Castelle C.J."/>
            <person name="Probst A.J."/>
            <person name="Thomas B.C."/>
            <person name="Singh A."/>
            <person name="Wilkins M.J."/>
            <person name="Karaoz U."/>
            <person name="Brodie E.L."/>
            <person name="Williams K.H."/>
            <person name="Hubbard S.S."/>
            <person name="Banfield J.F."/>
        </authorList>
    </citation>
    <scope>NUCLEOTIDE SEQUENCE [LARGE SCALE GENOMIC DNA]</scope>
</reference>
<keyword evidence="1" id="KW-0488">Methylation</keyword>
<dbReference type="PRINTS" id="PR00813">
    <property type="entry name" value="BCTERIALGSPG"/>
</dbReference>
<dbReference type="GO" id="GO:0015628">
    <property type="term" value="P:protein secretion by the type II secretion system"/>
    <property type="evidence" value="ECO:0007669"/>
    <property type="project" value="InterPro"/>
</dbReference>
<dbReference type="Gene3D" id="3.30.700.10">
    <property type="entry name" value="Glycoprotein, Type 4 Pilin"/>
    <property type="match status" value="1"/>
</dbReference>
<organism evidence="3 4">
    <name type="scientific">Candidatus Adlerbacteria bacterium RIFCSPHIGHO2_12_FULL_53_18</name>
    <dbReference type="NCBI Taxonomy" id="1797242"/>
    <lineage>
        <taxon>Bacteria</taxon>
        <taxon>Candidatus Adleribacteriota</taxon>
    </lineage>
</organism>
<dbReference type="Pfam" id="PF07963">
    <property type="entry name" value="N_methyl"/>
    <property type="match status" value="1"/>
</dbReference>